<organism evidence="1 2">
    <name type="scientific">Flavobacterium saccharophilum</name>
    <dbReference type="NCBI Taxonomy" id="29534"/>
    <lineage>
        <taxon>Bacteria</taxon>
        <taxon>Pseudomonadati</taxon>
        <taxon>Bacteroidota</taxon>
        <taxon>Flavobacteriia</taxon>
        <taxon>Flavobacteriales</taxon>
        <taxon>Flavobacteriaceae</taxon>
        <taxon>Flavobacterium</taxon>
    </lineage>
</organism>
<accession>A0A1M7FLE4</accession>
<dbReference type="AlphaFoldDB" id="A0A1M7FLE4"/>
<dbReference type="EMBL" id="FRBY01000003">
    <property type="protein sequence ID" value="SHM04568.1"/>
    <property type="molecule type" value="Genomic_DNA"/>
</dbReference>
<dbReference type="Proteomes" id="UP000184121">
    <property type="component" value="Unassembled WGS sequence"/>
</dbReference>
<gene>
    <name evidence="1" type="ORF">SAMN05444366_2163</name>
</gene>
<evidence type="ECO:0000313" key="1">
    <source>
        <dbReference type="EMBL" id="SHM04568.1"/>
    </source>
</evidence>
<reference evidence="2" key="1">
    <citation type="submission" date="2016-11" db="EMBL/GenBank/DDBJ databases">
        <authorList>
            <person name="Varghese N."/>
            <person name="Submissions S."/>
        </authorList>
    </citation>
    <scope>NUCLEOTIDE SEQUENCE [LARGE SCALE GENOMIC DNA]</scope>
    <source>
        <strain evidence="2">DSM 1811</strain>
    </source>
</reference>
<protein>
    <submittedName>
        <fullName evidence="1">Uncharacterized protein</fullName>
    </submittedName>
</protein>
<dbReference type="OrthoDB" id="7357206at2"/>
<dbReference type="RefSeq" id="WP_072972159.1">
    <property type="nucleotide sequence ID" value="NZ_FRBY01000003.1"/>
</dbReference>
<evidence type="ECO:0000313" key="2">
    <source>
        <dbReference type="Proteomes" id="UP000184121"/>
    </source>
</evidence>
<keyword evidence="2" id="KW-1185">Reference proteome</keyword>
<name>A0A1M7FLE4_9FLAO</name>
<sequence>MKTIEYFKLQAKNLYRDFKTQKPYYDPTYGRDLYQYTPKYFDVDALALDFDIDEGNFTLMNAQHCIAKLAGFTKWTDMLKASPSALQLSKLLFENMHKISIIEWDIYLSAEQREKDFLFDDEDKLDIFQIVFADVDGHQTDGYDYRLSKSEKSSDNNQIFKPMKIKNNLQISALPLAGADRIEFLETAEASFERVMQRVEPDHPDLVRNLWNAENYIDEVLQRDMLPIDKDYALSLIDAFLVQHVIQLAVETDQQAESLN</sequence>
<proteinExistence type="predicted"/>